<dbReference type="InterPro" id="IPR010652">
    <property type="entry name" value="DUF1232"/>
</dbReference>
<evidence type="ECO:0000313" key="8">
    <source>
        <dbReference type="Proteomes" id="UP000646053"/>
    </source>
</evidence>
<dbReference type="GO" id="GO:0012505">
    <property type="term" value="C:endomembrane system"/>
    <property type="evidence" value="ECO:0007669"/>
    <property type="project" value="UniProtKB-SubCell"/>
</dbReference>
<sequence>MKFITQPLYNWYRATLRNSKYRWLIILGSLLYLVSPVDAITDLLPVLGWIDDGIVATLLVTEVSQILVEQLKTRKENSAKANAVITA</sequence>
<evidence type="ECO:0000313" key="7">
    <source>
        <dbReference type="EMBL" id="NDJ16341.1"/>
    </source>
</evidence>
<name>A0A8J8CIC5_9CYAN</name>
<gene>
    <name evidence="7" type="ORF">GS601_03385</name>
</gene>
<protein>
    <submittedName>
        <fullName evidence="7">DUF1232 domain-containing protein</fullName>
    </submittedName>
</protein>
<evidence type="ECO:0000256" key="4">
    <source>
        <dbReference type="ARBA" id="ARBA00023136"/>
    </source>
</evidence>
<feature type="transmembrane region" description="Helical" evidence="5">
    <location>
        <begin position="21"/>
        <end position="40"/>
    </location>
</feature>
<evidence type="ECO:0000259" key="6">
    <source>
        <dbReference type="Pfam" id="PF06803"/>
    </source>
</evidence>
<dbReference type="AlphaFoldDB" id="A0A8J8CIC5"/>
<feature type="domain" description="DUF1232" evidence="6">
    <location>
        <begin position="23"/>
        <end position="58"/>
    </location>
</feature>
<evidence type="ECO:0000256" key="5">
    <source>
        <dbReference type="SAM" id="Phobius"/>
    </source>
</evidence>
<keyword evidence="8" id="KW-1185">Reference proteome</keyword>
<dbReference type="RefSeq" id="WP_162421860.1">
    <property type="nucleotide sequence ID" value="NZ_WVIE01000003.1"/>
</dbReference>
<comment type="caution">
    <text evidence="7">The sequence shown here is derived from an EMBL/GenBank/DDBJ whole genome shotgun (WGS) entry which is preliminary data.</text>
</comment>
<proteinExistence type="predicted"/>
<reference evidence="7" key="1">
    <citation type="submission" date="2019-12" db="EMBL/GenBank/DDBJ databases">
        <title>High-Quality draft genome sequences of three cyanobacteria isolated from the limestone walls of the Old Cathedral of Coimbra.</title>
        <authorList>
            <person name="Tiago I."/>
            <person name="Soares F."/>
            <person name="Portugal A."/>
        </authorList>
    </citation>
    <scope>NUCLEOTIDE SEQUENCE</scope>
    <source>
        <strain evidence="7">A</strain>
    </source>
</reference>
<dbReference type="Pfam" id="PF06803">
    <property type="entry name" value="DUF1232"/>
    <property type="match status" value="1"/>
</dbReference>
<keyword evidence="2 5" id="KW-0812">Transmembrane</keyword>
<keyword evidence="4 5" id="KW-0472">Membrane</keyword>
<evidence type="ECO:0000256" key="3">
    <source>
        <dbReference type="ARBA" id="ARBA00022989"/>
    </source>
</evidence>
<evidence type="ECO:0000256" key="2">
    <source>
        <dbReference type="ARBA" id="ARBA00022692"/>
    </source>
</evidence>
<dbReference type="EMBL" id="WVIE01000003">
    <property type="protein sequence ID" value="NDJ16341.1"/>
    <property type="molecule type" value="Genomic_DNA"/>
</dbReference>
<keyword evidence="3 5" id="KW-1133">Transmembrane helix</keyword>
<accession>A0A8J8CIC5</accession>
<comment type="subcellular location">
    <subcellularLocation>
        <location evidence="1">Endomembrane system</location>
        <topology evidence="1">Multi-pass membrane protein</topology>
    </subcellularLocation>
</comment>
<dbReference type="Proteomes" id="UP000646053">
    <property type="component" value="Unassembled WGS sequence"/>
</dbReference>
<evidence type="ECO:0000256" key="1">
    <source>
        <dbReference type="ARBA" id="ARBA00004127"/>
    </source>
</evidence>
<organism evidence="7 8">
    <name type="scientific">Myxacorys almedinensis A</name>
    <dbReference type="NCBI Taxonomy" id="2690445"/>
    <lineage>
        <taxon>Bacteria</taxon>
        <taxon>Bacillati</taxon>
        <taxon>Cyanobacteriota</taxon>
        <taxon>Cyanophyceae</taxon>
        <taxon>Leptolyngbyales</taxon>
        <taxon>Leptolyngbyaceae</taxon>
        <taxon>Myxacorys</taxon>
        <taxon>Myxacorys almedinensis</taxon>
    </lineage>
</organism>